<evidence type="ECO:0008006" key="3">
    <source>
        <dbReference type="Google" id="ProtNLM"/>
    </source>
</evidence>
<dbReference type="AlphaFoldDB" id="A0A1Z2SF29"/>
<organism evidence="1 2">
    <name type="scientific">Vibrio gazogenes</name>
    <dbReference type="NCBI Taxonomy" id="687"/>
    <lineage>
        <taxon>Bacteria</taxon>
        <taxon>Pseudomonadati</taxon>
        <taxon>Pseudomonadota</taxon>
        <taxon>Gammaproteobacteria</taxon>
        <taxon>Vibrionales</taxon>
        <taxon>Vibrionaceae</taxon>
        <taxon>Vibrio</taxon>
    </lineage>
</organism>
<dbReference type="KEGG" id="vga:BSQ33_08835"/>
<gene>
    <name evidence="1" type="ORF">BSQ33_08835</name>
</gene>
<reference evidence="1 2" key="1">
    <citation type="submission" date="2016-12" db="EMBL/GenBank/DDBJ databases">
        <authorList>
            <person name="Song W.-J."/>
            <person name="Kurnit D.M."/>
        </authorList>
    </citation>
    <scope>NUCLEOTIDE SEQUENCE [LARGE SCALE GENOMIC DNA]</scope>
    <source>
        <strain evidence="1 2">ATCC 43942</strain>
    </source>
</reference>
<dbReference type="InterPro" id="IPR009045">
    <property type="entry name" value="Zn_M74/Hedgehog-like"/>
</dbReference>
<proteinExistence type="predicted"/>
<dbReference type="SUPFAM" id="SSF55166">
    <property type="entry name" value="Hedgehog/DD-peptidase"/>
    <property type="match status" value="1"/>
</dbReference>
<protein>
    <recommendedName>
        <fullName evidence="3">Peptidoglycan-binding domain-containing protein</fullName>
    </recommendedName>
</protein>
<accession>A0A1Z2SF29</accession>
<evidence type="ECO:0000313" key="1">
    <source>
        <dbReference type="EMBL" id="ASA55790.1"/>
    </source>
</evidence>
<dbReference type="RefSeq" id="WP_088133871.1">
    <property type="nucleotide sequence ID" value="NZ_CP018835.1"/>
</dbReference>
<dbReference type="OrthoDB" id="192249at2"/>
<dbReference type="Proteomes" id="UP000196708">
    <property type="component" value="Chromosome 1"/>
</dbReference>
<evidence type="ECO:0000313" key="2">
    <source>
        <dbReference type="Proteomes" id="UP000196708"/>
    </source>
</evidence>
<name>A0A1Z2SF29_VIBGA</name>
<dbReference type="EMBL" id="CP018835">
    <property type="protein sequence ID" value="ASA55790.1"/>
    <property type="molecule type" value="Genomic_DNA"/>
</dbReference>
<sequence length="188" mass="20575">MKSGRYWVTWANSHAKNSQSVEDLEAGFKANAKAFIKALTDAGATVKVSTTKRSAKRAYLFHWSWKISQGKCKPSEAKKMSGVDIQWDHNDLAKSKAGALEMVKGFGLAVPPRSIYPPSLTSNHIAGKAIDMTITWSGTITIKKNDGTGVKVTYMKNVNDNTVLHTVGASYGVKKLKSDAPHWSYNGR</sequence>